<dbReference type="InterPro" id="IPR001296">
    <property type="entry name" value="Glyco_trans_1"/>
</dbReference>
<protein>
    <recommendedName>
        <fullName evidence="1">Glycosyl transferase family 1 domain-containing protein</fullName>
    </recommendedName>
</protein>
<dbReference type="Pfam" id="PF00534">
    <property type="entry name" value="Glycos_transf_1"/>
    <property type="match status" value="1"/>
</dbReference>
<organism evidence="2 3">
    <name type="scientific">Candidatus Wolfebacteria bacterium RIFCSPHIGHO2_01_FULL_48_22</name>
    <dbReference type="NCBI Taxonomy" id="1802555"/>
    <lineage>
        <taxon>Bacteria</taxon>
        <taxon>Candidatus Wolfeibacteriota</taxon>
    </lineage>
</organism>
<evidence type="ECO:0000313" key="2">
    <source>
        <dbReference type="EMBL" id="OGM92028.1"/>
    </source>
</evidence>
<dbReference type="Gene3D" id="3.40.50.2000">
    <property type="entry name" value="Glycogen Phosphorylase B"/>
    <property type="match status" value="2"/>
</dbReference>
<dbReference type="EMBL" id="MGIP01000004">
    <property type="protein sequence ID" value="OGM92028.1"/>
    <property type="molecule type" value="Genomic_DNA"/>
</dbReference>
<dbReference type="SUPFAM" id="SSF53756">
    <property type="entry name" value="UDP-Glycosyltransferase/glycogen phosphorylase"/>
    <property type="match status" value="1"/>
</dbReference>
<dbReference type="AlphaFoldDB" id="A0A1F8DVZ1"/>
<evidence type="ECO:0000313" key="3">
    <source>
        <dbReference type="Proteomes" id="UP000177029"/>
    </source>
</evidence>
<feature type="domain" description="Glycosyl transferase family 1" evidence="1">
    <location>
        <begin position="200"/>
        <end position="351"/>
    </location>
</feature>
<reference evidence="2 3" key="1">
    <citation type="journal article" date="2016" name="Nat. Commun.">
        <title>Thousands of microbial genomes shed light on interconnected biogeochemical processes in an aquifer system.</title>
        <authorList>
            <person name="Anantharaman K."/>
            <person name="Brown C.T."/>
            <person name="Hug L.A."/>
            <person name="Sharon I."/>
            <person name="Castelle C.J."/>
            <person name="Probst A.J."/>
            <person name="Thomas B.C."/>
            <person name="Singh A."/>
            <person name="Wilkins M.J."/>
            <person name="Karaoz U."/>
            <person name="Brodie E.L."/>
            <person name="Williams K.H."/>
            <person name="Hubbard S.S."/>
            <person name="Banfield J.F."/>
        </authorList>
    </citation>
    <scope>NUCLEOTIDE SEQUENCE [LARGE SCALE GENOMIC DNA]</scope>
</reference>
<dbReference type="PANTHER" id="PTHR12526">
    <property type="entry name" value="GLYCOSYLTRANSFERASE"/>
    <property type="match status" value="1"/>
</dbReference>
<evidence type="ECO:0000259" key="1">
    <source>
        <dbReference type="Pfam" id="PF00534"/>
    </source>
</evidence>
<dbReference type="STRING" id="1802555.A2755_01510"/>
<dbReference type="GO" id="GO:0016757">
    <property type="term" value="F:glycosyltransferase activity"/>
    <property type="evidence" value="ECO:0007669"/>
    <property type="project" value="InterPro"/>
</dbReference>
<proteinExistence type="predicted"/>
<dbReference type="Proteomes" id="UP000177029">
    <property type="component" value="Unassembled WGS sequence"/>
</dbReference>
<accession>A0A1F8DVZ1</accession>
<gene>
    <name evidence="2" type="ORF">A2755_01510</name>
</gene>
<sequence>MEKDLKILMISSDKKLLEEGSTVSERIKEYGNLVEEIHVVLLCNKSHTESLKISSNVWVYPTNSVTSVLRPIDAARIGKRIVLEKKFVRGQSVITCQDLESGWAGVRVKNKWRIPLEIQMHTDPFSPYFTGFQNTVRKFFMKRILNNADSIRVVNESLKEKLKIVNSKLEIYTLPIYVDKEKIENATIAFDLHARYPWHFILLSVSRLESEKNLGLALRTLALVRQSFPETGLIIVGSGSEEGKLKSLVQSLGLQGAVAFAGWQDNLSSFYKTANAYLQTSLFEGYGLSLVEAGLSGLPVITTPVGLALELEHGKNAYIFPHDRPDLFASGIIDLIENNQKRENLKFNLKKTLEIKLISKDQYLNQLLENWKEIAGRVA</sequence>
<name>A0A1F8DVZ1_9BACT</name>
<comment type="caution">
    <text evidence="2">The sequence shown here is derived from an EMBL/GenBank/DDBJ whole genome shotgun (WGS) entry which is preliminary data.</text>
</comment>